<dbReference type="Pfam" id="PF00580">
    <property type="entry name" value="UvrD-helicase"/>
    <property type="match status" value="1"/>
</dbReference>
<dbReference type="SUPFAM" id="SSF52540">
    <property type="entry name" value="P-loop containing nucleoside triphosphate hydrolases"/>
    <property type="match status" value="1"/>
</dbReference>
<dbReference type="Pfam" id="PF13361">
    <property type="entry name" value="UvrD_C"/>
    <property type="match status" value="1"/>
</dbReference>
<dbReference type="GO" id="GO:0016887">
    <property type="term" value="F:ATP hydrolysis activity"/>
    <property type="evidence" value="ECO:0007669"/>
    <property type="project" value="RHEA"/>
</dbReference>
<comment type="caution">
    <text evidence="12">The sequence shown here is derived from an EMBL/GenBank/DDBJ whole genome shotgun (WGS) entry which is preliminary data.</text>
</comment>
<dbReference type="CDD" id="cd17932">
    <property type="entry name" value="DEXQc_UvrD"/>
    <property type="match status" value="1"/>
</dbReference>
<evidence type="ECO:0000256" key="1">
    <source>
        <dbReference type="ARBA" id="ARBA00009922"/>
    </source>
</evidence>
<keyword evidence="3 10" id="KW-0378">Hydrolase</keyword>
<dbReference type="OrthoDB" id="9806690at2"/>
<dbReference type="GO" id="GO:0005524">
    <property type="term" value="F:ATP binding"/>
    <property type="evidence" value="ECO:0007669"/>
    <property type="project" value="UniProtKB-UniRule"/>
</dbReference>
<dbReference type="GO" id="GO:0003677">
    <property type="term" value="F:DNA binding"/>
    <property type="evidence" value="ECO:0007669"/>
    <property type="project" value="InterPro"/>
</dbReference>
<keyword evidence="2 10" id="KW-0547">Nucleotide-binding</keyword>
<dbReference type="EC" id="5.6.2.4" evidence="8"/>
<dbReference type="EMBL" id="RXNU01000001">
    <property type="protein sequence ID" value="RTR40995.1"/>
    <property type="molecule type" value="Genomic_DNA"/>
</dbReference>
<dbReference type="GO" id="GO:0031297">
    <property type="term" value="P:replication fork processing"/>
    <property type="evidence" value="ECO:0007669"/>
    <property type="project" value="TreeGrafter"/>
</dbReference>
<dbReference type="Proteomes" id="UP000267448">
    <property type="component" value="Unassembled WGS sequence"/>
</dbReference>
<evidence type="ECO:0000313" key="12">
    <source>
        <dbReference type="EMBL" id="RTR40995.1"/>
    </source>
</evidence>
<evidence type="ECO:0000256" key="8">
    <source>
        <dbReference type="ARBA" id="ARBA00034808"/>
    </source>
</evidence>
<proteinExistence type="inferred from homology"/>
<dbReference type="GO" id="GO:0000724">
    <property type="term" value="P:double-strand break repair via homologous recombination"/>
    <property type="evidence" value="ECO:0007669"/>
    <property type="project" value="TreeGrafter"/>
</dbReference>
<dbReference type="InterPro" id="IPR027417">
    <property type="entry name" value="P-loop_NTPase"/>
</dbReference>
<evidence type="ECO:0000256" key="9">
    <source>
        <dbReference type="ARBA" id="ARBA00048988"/>
    </source>
</evidence>
<dbReference type="RefSeq" id="WP_126518694.1">
    <property type="nucleotide sequence ID" value="NZ_RXNU01000001.1"/>
</dbReference>
<keyword evidence="5 10" id="KW-0067">ATP-binding</keyword>
<feature type="domain" description="UvrD-like helicase ATP-binding" evidence="11">
    <location>
        <begin position="3"/>
        <end position="293"/>
    </location>
</feature>
<comment type="catalytic activity">
    <reaction evidence="9">
        <text>ATP + H2O = ADP + phosphate + H(+)</text>
        <dbReference type="Rhea" id="RHEA:13065"/>
        <dbReference type="ChEBI" id="CHEBI:15377"/>
        <dbReference type="ChEBI" id="CHEBI:15378"/>
        <dbReference type="ChEBI" id="CHEBI:30616"/>
        <dbReference type="ChEBI" id="CHEBI:43474"/>
        <dbReference type="ChEBI" id="CHEBI:456216"/>
        <dbReference type="EC" id="5.6.2.4"/>
    </reaction>
</comment>
<gene>
    <name evidence="12" type="ORF">EKG38_03540</name>
</gene>
<keyword evidence="13" id="KW-1185">Reference proteome</keyword>
<evidence type="ECO:0000256" key="6">
    <source>
        <dbReference type="ARBA" id="ARBA00023235"/>
    </source>
</evidence>
<dbReference type="PANTHER" id="PTHR11070">
    <property type="entry name" value="UVRD / RECB / PCRA DNA HELICASE FAMILY MEMBER"/>
    <property type="match status" value="1"/>
</dbReference>
<dbReference type="PROSITE" id="PS51198">
    <property type="entry name" value="UVRD_HELICASE_ATP_BIND"/>
    <property type="match status" value="1"/>
</dbReference>
<reference evidence="12 13" key="1">
    <citation type="submission" date="2018-12" db="EMBL/GenBank/DDBJ databases">
        <authorList>
            <person name="Yu L."/>
        </authorList>
    </citation>
    <scope>NUCLEOTIDE SEQUENCE [LARGE SCALE GENOMIC DNA]</scope>
    <source>
        <strain evidence="12 13">HAW-EB2</strain>
    </source>
</reference>
<protein>
    <recommendedName>
        <fullName evidence="8">DNA 3'-5' helicase</fullName>
        <ecNumber evidence="8">5.6.2.4</ecNumber>
    </recommendedName>
</protein>
<feature type="binding site" evidence="10">
    <location>
        <begin position="24"/>
        <end position="31"/>
    </location>
    <ligand>
        <name>ATP</name>
        <dbReference type="ChEBI" id="CHEBI:30616"/>
    </ligand>
</feature>
<dbReference type="InterPro" id="IPR000212">
    <property type="entry name" value="DNA_helicase_UvrD/REP"/>
</dbReference>
<accession>A0A431WZZ8</accession>
<evidence type="ECO:0000256" key="7">
    <source>
        <dbReference type="ARBA" id="ARBA00034617"/>
    </source>
</evidence>
<dbReference type="InterPro" id="IPR014017">
    <property type="entry name" value="DNA_helicase_UvrD-like_C"/>
</dbReference>
<name>A0A431WZZ8_9GAMM</name>
<dbReference type="Gene3D" id="3.40.50.300">
    <property type="entry name" value="P-loop containing nucleotide triphosphate hydrolases"/>
    <property type="match status" value="2"/>
</dbReference>
<keyword evidence="4 10" id="KW-0347">Helicase</keyword>
<dbReference type="AlphaFoldDB" id="A0A431WZZ8"/>
<evidence type="ECO:0000256" key="3">
    <source>
        <dbReference type="ARBA" id="ARBA00022801"/>
    </source>
</evidence>
<keyword evidence="6" id="KW-0413">Isomerase</keyword>
<dbReference type="Gene3D" id="1.10.486.10">
    <property type="entry name" value="PCRA, domain 4"/>
    <property type="match status" value="1"/>
</dbReference>
<organism evidence="12 13">
    <name type="scientific">Shewanella canadensis</name>
    <dbReference type="NCBI Taxonomy" id="271096"/>
    <lineage>
        <taxon>Bacteria</taxon>
        <taxon>Pseudomonadati</taxon>
        <taxon>Pseudomonadota</taxon>
        <taxon>Gammaproteobacteria</taxon>
        <taxon>Alteromonadales</taxon>
        <taxon>Shewanellaceae</taxon>
        <taxon>Shewanella</taxon>
    </lineage>
</organism>
<dbReference type="InterPro" id="IPR014016">
    <property type="entry name" value="UvrD-like_ATP-bd"/>
</dbReference>
<comment type="similarity">
    <text evidence="1">Belongs to the helicase family. UvrD subfamily.</text>
</comment>
<dbReference type="PANTHER" id="PTHR11070:SF30">
    <property type="entry name" value="F-BOX DNA HELICASE 1"/>
    <property type="match status" value="1"/>
</dbReference>
<comment type="catalytic activity">
    <reaction evidence="7">
        <text>Couples ATP hydrolysis with the unwinding of duplex DNA by translocating in the 3'-5' direction.</text>
        <dbReference type="EC" id="5.6.2.4"/>
    </reaction>
</comment>
<dbReference type="GO" id="GO:0043138">
    <property type="term" value="F:3'-5' DNA helicase activity"/>
    <property type="evidence" value="ECO:0007669"/>
    <property type="project" value="UniProtKB-EC"/>
</dbReference>
<dbReference type="Gene3D" id="1.10.10.160">
    <property type="match status" value="1"/>
</dbReference>
<evidence type="ECO:0000256" key="10">
    <source>
        <dbReference type="PROSITE-ProRule" id="PRU00560"/>
    </source>
</evidence>
<evidence type="ECO:0000313" key="13">
    <source>
        <dbReference type="Proteomes" id="UP000267448"/>
    </source>
</evidence>
<evidence type="ECO:0000256" key="2">
    <source>
        <dbReference type="ARBA" id="ARBA00022741"/>
    </source>
</evidence>
<sequence length="632" mass="73121">MMPLSNNQSLVVKAPLDKNIQVLASAGSGKTRVLTERVRFILEQTKKDRVIGLTFTNKAAEEMIERLSDSEEAASRAWISTIHSLSQSIIEQYGHTIGLPSELNIYDRDKDRMEIFLQSLRDDGVNIDEYLDVPDSKEHRNRQSIMQKYMDAFSTIKREFLTEDEALVKFGGQERIWKIYQDYQSALLNSGGIDYDDILFYGHQLLLKYDWISNIYRTKYKHVCVDEAQDLNRAQYEFIKVFCGQSVKSLLMVGDPHQMIYGFNSSSSNFLCKEFINDFEPLKFELKENYRSTKAVISVANKLKPNSQEERSAALVGGVTFNKSQDEFEEAQWITNQIKFLLEMKNHDEIEGEISLDRMVVIARNRFVFPALEEKLTNENIKYFLKKGERLAEPSSLFGKILDYGLRVKLTPKDWVDGKKLCKLLKISPPKDWGDERQLYNWSMNIDYNSNIQFPELQSALLKELDNLDNEEPKIRKFVSTFDQKLKSLASLSDNDNDKLELEMSISELNDFKELWLRFKMKGVGGSLKAFRNAMALGQVTESRSNIGVTLSTVHTMKGLEKDIVFLMGMCEGVFPDYRANSNSEISEERNSAFVAVTRAKRWLYISYPEKRTMPWGDVKWQQPSRFVKEMQ</sequence>
<dbReference type="InterPro" id="IPR013986">
    <property type="entry name" value="DExx_box_DNA_helicase_dom_sf"/>
</dbReference>
<evidence type="ECO:0000256" key="4">
    <source>
        <dbReference type="ARBA" id="ARBA00022806"/>
    </source>
</evidence>
<evidence type="ECO:0000259" key="11">
    <source>
        <dbReference type="PROSITE" id="PS51198"/>
    </source>
</evidence>
<evidence type="ECO:0000256" key="5">
    <source>
        <dbReference type="ARBA" id="ARBA00022840"/>
    </source>
</evidence>